<dbReference type="CDD" id="cd00840">
    <property type="entry name" value="MPP_Mre11_N"/>
    <property type="match status" value="1"/>
</dbReference>
<keyword evidence="3" id="KW-0269">Exonuclease</keyword>
<dbReference type="InterPro" id="IPR050535">
    <property type="entry name" value="DNA_Repair-Maintenance_Comp"/>
</dbReference>
<keyword evidence="1" id="KW-0378">Hydrolase</keyword>
<evidence type="ECO:0000313" key="3">
    <source>
        <dbReference type="EMBL" id="MFC5713574.1"/>
    </source>
</evidence>
<feature type="domain" description="Calcineurin-like phosphoesterase" evidence="2">
    <location>
        <begin position="4"/>
        <end position="201"/>
    </location>
</feature>
<dbReference type="InterPro" id="IPR014576">
    <property type="entry name" value="Pesterase_YhaO"/>
</dbReference>
<dbReference type="RefSeq" id="WP_385941524.1">
    <property type="nucleotide sequence ID" value="NZ_JBHSOZ010000005.1"/>
</dbReference>
<dbReference type="PANTHER" id="PTHR30337:SF7">
    <property type="entry name" value="PHOSPHOESTERASE"/>
    <property type="match status" value="1"/>
</dbReference>
<evidence type="ECO:0000313" key="4">
    <source>
        <dbReference type="Proteomes" id="UP001596142"/>
    </source>
</evidence>
<keyword evidence="3" id="KW-0540">Nuclease</keyword>
<organism evidence="3 4">
    <name type="scientific">Thalassorhabdus alkalitolerans</name>
    <dbReference type="NCBI Taxonomy" id="2282697"/>
    <lineage>
        <taxon>Bacteria</taxon>
        <taxon>Bacillati</taxon>
        <taxon>Bacillota</taxon>
        <taxon>Bacilli</taxon>
        <taxon>Bacillales</taxon>
        <taxon>Bacillaceae</taxon>
        <taxon>Thalassorhabdus</taxon>
    </lineage>
</organism>
<evidence type="ECO:0000256" key="1">
    <source>
        <dbReference type="ARBA" id="ARBA00022801"/>
    </source>
</evidence>
<protein>
    <submittedName>
        <fullName evidence="3">Exonuclease SbcCD subunit D</fullName>
    </submittedName>
</protein>
<comment type="caution">
    <text evidence="3">The sequence shown here is derived from an EMBL/GenBank/DDBJ whole genome shotgun (WGS) entry which is preliminary data.</text>
</comment>
<dbReference type="Pfam" id="PF00149">
    <property type="entry name" value="Metallophos"/>
    <property type="match status" value="1"/>
</dbReference>
<gene>
    <name evidence="3" type="ORF">ACFPU1_12345</name>
</gene>
<dbReference type="InterPro" id="IPR029052">
    <property type="entry name" value="Metallo-depent_PP-like"/>
</dbReference>
<dbReference type="InterPro" id="IPR041796">
    <property type="entry name" value="Mre11_N"/>
</dbReference>
<name>A0ABW0YMC6_9BACI</name>
<proteinExistence type="predicted"/>
<evidence type="ECO:0000259" key="2">
    <source>
        <dbReference type="Pfam" id="PF00149"/>
    </source>
</evidence>
<keyword evidence="4" id="KW-1185">Reference proteome</keyword>
<dbReference type="SUPFAM" id="SSF56300">
    <property type="entry name" value="Metallo-dependent phosphatases"/>
    <property type="match status" value="1"/>
</dbReference>
<accession>A0ABW0YMC6</accession>
<sequence>MKELKFIHAADLHIGSPISAQIHGSDYIKDIIRECIHQSITRMVRDAIDRKVDFVILAGDLFDDENRSVKGQLWLREEFLKLKEADIKVYIVFGNHDPLDSRFAPVTWPDNVYVFPTASTAMTVEKDKFPVANLYGCSYPKKAVTENLAASYKKQDEPCFHIGILHGQERSLDSHAPYAPFTVKELSEKGMDYWALGHIHTRQSLHPSIHYPGNIQGRNKKETGEKGYLYVELKESQDPVVTFCSSAPVQFVNITLSVTDCKSVDELINKFWEKMKMNVLEEVKVYLVSLCLTGTGALSSHLSEEQVVEEMKDVINTLGETDKPFIQVIAVENETNLEWDKAALAREGHFLGDVFKAGEVFKNDPESIWEEWEELFSHPKARKFITKPDRDESREIIEKAEKLLGDAWMKE</sequence>
<dbReference type="GO" id="GO:0004527">
    <property type="term" value="F:exonuclease activity"/>
    <property type="evidence" value="ECO:0007669"/>
    <property type="project" value="UniProtKB-KW"/>
</dbReference>
<dbReference type="Gene3D" id="3.60.21.10">
    <property type="match status" value="1"/>
</dbReference>
<dbReference type="PANTHER" id="PTHR30337">
    <property type="entry name" value="COMPONENT OF ATP-DEPENDENT DSDNA EXONUCLEASE"/>
    <property type="match status" value="1"/>
</dbReference>
<dbReference type="Proteomes" id="UP001596142">
    <property type="component" value="Unassembled WGS sequence"/>
</dbReference>
<dbReference type="InterPro" id="IPR004843">
    <property type="entry name" value="Calcineurin-like_PHP"/>
</dbReference>
<dbReference type="EMBL" id="JBHSOZ010000005">
    <property type="protein sequence ID" value="MFC5713574.1"/>
    <property type="molecule type" value="Genomic_DNA"/>
</dbReference>
<dbReference type="PIRSF" id="PIRSF033091">
    <property type="entry name" value="Pesterase_YhaO"/>
    <property type="match status" value="1"/>
</dbReference>
<reference evidence="4" key="1">
    <citation type="journal article" date="2019" name="Int. J. Syst. Evol. Microbiol.">
        <title>The Global Catalogue of Microorganisms (GCM) 10K type strain sequencing project: providing services to taxonomists for standard genome sequencing and annotation.</title>
        <authorList>
            <consortium name="The Broad Institute Genomics Platform"/>
            <consortium name="The Broad Institute Genome Sequencing Center for Infectious Disease"/>
            <person name="Wu L."/>
            <person name="Ma J."/>
        </authorList>
    </citation>
    <scope>NUCLEOTIDE SEQUENCE [LARGE SCALE GENOMIC DNA]</scope>
    <source>
        <strain evidence="4">CECT 7184</strain>
    </source>
</reference>